<comment type="similarity">
    <text evidence="2">Belongs to the major facilitator superfamily.</text>
</comment>
<evidence type="ECO:0000256" key="1">
    <source>
        <dbReference type="ARBA" id="ARBA00004127"/>
    </source>
</evidence>
<accession>A0A8H7VKE8</accession>
<protein>
    <recommendedName>
        <fullName evidence="8">Major facilitator superfamily (MFS) profile domain-containing protein</fullName>
    </recommendedName>
</protein>
<evidence type="ECO:0000256" key="2">
    <source>
        <dbReference type="ARBA" id="ARBA00008335"/>
    </source>
</evidence>
<sequence>MSDRGTMDERTRILQSSENDVEDNAITTNKQESWSDLKPYIRPLLASNFISVVCGINDASIGAIIPRLKDYYGIPNETVSLLFLCNSFGYFLAAMVNGYLVHKLGQQGSMYFGAINLLIAYALIASGFPFGIMAVLMVLQGSGVALLDAGMNVYTSSVPKATLMLNILHAMYGVGAMISPLVNATLSKLGFSWQGLYVFMSLFSLINLVLITVGFRNIKMDYIDDDEDEEGQNPDRHKQIMRAAMRHPMTVLGAMYILVYVGTEVTVGGWGLTFLQQGRHGDFIAMSNVIAGYWAGLAIGRIILGYLCDRFGEKRMISIFTFMAIAVLIVLWTVADVVVDSIAIISIGFLLGPMFPSTVSLASKVLPRNMHATSIGFIAGTGAGGAALFPFITGQVAGKFGILSMPIVCLAMSVAMQILWTFVPSKKNEKASASLDSRRGYQALESN</sequence>
<dbReference type="Pfam" id="PF07690">
    <property type="entry name" value="MFS_1"/>
    <property type="match status" value="1"/>
</dbReference>
<dbReference type="AlphaFoldDB" id="A0A8H7VKE8"/>
<evidence type="ECO:0000256" key="4">
    <source>
        <dbReference type="ARBA" id="ARBA00022692"/>
    </source>
</evidence>
<feature type="transmembrane region" description="Helical" evidence="7">
    <location>
        <begin position="78"/>
        <end position="101"/>
    </location>
</feature>
<proteinExistence type="inferred from homology"/>
<dbReference type="PANTHER" id="PTHR23514">
    <property type="entry name" value="BYPASS OF STOP CODON PROTEIN 6"/>
    <property type="match status" value="1"/>
</dbReference>
<evidence type="ECO:0000259" key="8">
    <source>
        <dbReference type="PROSITE" id="PS50850"/>
    </source>
</evidence>
<keyword evidence="3" id="KW-0813">Transport</keyword>
<comment type="subcellular location">
    <subcellularLocation>
        <location evidence="1">Endomembrane system</location>
        <topology evidence="1">Multi-pass membrane protein</topology>
    </subcellularLocation>
</comment>
<dbReference type="FunFam" id="1.20.1250.20:FF:000286">
    <property type="entry name" value="MFS efflux transporter"/>
    <property type="match status" value="1"/>
</dbReference>
<evidence type="ECO:0000256" key="3">
    <source>
        <dbReference type="ARBA" id="ARBA00022448"/>
    </source>
</evidence>
<dbReference type="GO" id="GO:0016020">
    <property type="term" value="C:membrane"/>
    <property type="evidence" value="ECO:0007669"/>
    <property type="project" value="TreeGrafter"/>
</dbReference>
<keyword evidence="6 7" id="KW-0472">Membrane</keyword>
<feature type="transmembrane region" description="Helical" evidence="7">
    <location>
        <begin position="400"/>
        <end position="423"/>
    </location>
</feature>
<dbReference type="PANTHER" id="PTHR23514:SF3">
    <property type="entry name" value="BYPASS OF STOP CODON PROTEIN 6"/>
    <property type="match status" value="1"/>
</dbReference>
<evidence type="ECO:0000256" key="7">
    <source>
        <dbReference type="SAM" id="Phobius"/>
    </source>
</evidence>
<dbReference type="PROSITE" id="PS50850">
    <property type="entry name" value="MFS"/>
    <property type="match status" value="1"/>
</dbReference>
<dbReference type="InterPro" id="IPR011701">
    <property type="entry name" value="MFS"/>
</dbReference>
<keyword evidence="10" id="KW-1185">Reference proteome</keyword>
<dbReference type="EMBL" id="JAEPRB010000021">
    <property type="protein sequence ID" value="KAG2226011.1"/>
    <property type="molecule type" value="Genomic_DNA"/>
</dbReference>
<gene>
    <name evidence="9" type="ORF">INT45_002477</name>
</gene>
<dbReference type="SUPFAM" id="SSF103473">
    <property type="entry name" value="MFS general substrate transporter"/>
    <property type="match status" value="1"/>
</dbReference>
<keyword evidence="5 7" id="KW-1133">Transmembrane helix</keyword>
<comment type="caution">
    <text evidence="9">The sequence shown here is derived from an EMBL/GenBank/DDBJ whole genome shotgun (WGS) entry which is preliminary data.</text>
</comment>
<evidence type="ECO:0000313" key="10">
    <source>
        <dbReference type="Proteomes" id="UP000646827"/>
    </source>
</evidence>
<dbReference type="InterPro" id="IPR020846">
    <property type="entry name" value="MFS_dom"/>
</dbReference>
<dbReference type="GO" id="GO:0022857">
    <property type="term" value="F:transmembrane transporter activity"/>
    <property type="evidence" value="ECO:0007669"/>
    <property type="project" value="InterPro"/>
</dbReference>
<name>A0A8H7VKE8_9FUNG</name>
<evidence type="ECO:0000256" key="6">
    <source>
        <dbReference type="ARBA" id="ARBA00023136"/>
    </source>
</evidence>
<dbReference type="InterPro" id="IPR036259">
    <property type="entry name" value="MFS_trans_sf"/>
</dbReference>
<feature type="transmembrane region" description="Helical" evidence="7">
    <location>
        <begin position="316"/>
        <end position="335"/>
    </location>
</feature>
<feature type="transmembrane region" description="Helical" evidence="7">
    <location>
        <begin position="283"/>
        <end position="304"/>
    </location>
</feature>
<evidence type="ECO:0000313" key="9">
    <source>
        <dbReference type="EMBL" id="KAG2226011.1"/>
    </source>
</evidence>
<evidence type="ECO:0000256" key="5">
    <source>
        <dbReference type="ARBA" id="ARBA00022989"/>
    </source>
</evidence>
<dbReference type="Gene3D" id="1.20.1250.20">
    <property type="entry name" value="MFS general substrate transporter like domains"/>
    <property type="match status" value="2"/>
</dbReference>
<feature type="transmembrane region" description="Helical" evidence="7">
    <location>
        <begin position="194"/>
        <end position="215"/>
    </location>
</feature>
<organism evidence="9 10">
    <name type="scientific">Circinella minor</name>
    <dbReference type="NCBI Taxonomy" id="1195481"/>
    <lineage>
        <taxon>Eukaryota</taxon>
        <taxon>Fungi</taxon>
        <taxon>Fungi incertae sedis</taxon>
        <taxon>Mucoromycota</taxon>
        <taxon>Mucoromycotina</taxon>
        <taxon>Mucoromycetes</taxon>
        <taxon>Mucorales</taxon>
        <taxon>Lichtheimiaceae</taxon>
        <taxon>Circinella</taxon>
    </lineage>
</organism>
<keyword evidence="4 7" id="KW-0812">Transmembrane</keyword>
<feature type="transmembrane region" description="Helical" evidence="7">
    <location>
        <begin position="341"/>
        <end position="362"/>
    </location>
</feature>
<dbReference type="GO" id="GO:0012505">
    <property type="term" value="C:endomembrane system"/>
    <property type="evidence" value="ECO:0007669"/>
    <property type="project" value="UniProtKB-SubCell"/>
</dbReference>
<feature type="transmembrane region" description="Helical" evidence="7">
    <location>
        <begin position="251"/>
        <end position="271"/>
    </location>
</feature>
<reference evidence="9 10" key="1">
    <citation type="submission" date="2020-12" db="EMBL/GenBank/DDBJ databases">
        <title>Metabolic potential, ecology and presence of endohyphal bacteria is reflected in genomic diversity of Mucoromycotina.</title>
        <authorList>
            <person name="Muszewska A."/>
            <person name="Okrasinska A."/>
            <person name="Steczkiewicz K."/>
            <person name="Drgas O."/>
            <person name="Orlowska M."/>
            <person name="Perlinska-Lenart U."/>
            <person name="Aleksandrzak-Piekarczyk T."/>
            <person name="Szatraj K."/>
            <person name="Zielenkiewicz U."/>
            <person name="Pilsyk S."/>
            <person name="Malc E."/>
            <person name="Mieczkowski P."/>
            <person name="Kruszewska J.S."/>
            <person name="Biernat P."/>
            <person name="Pawlowska J."/>
        </authorList>
    </citation>
    <scope>NUCLEOTIDE SEQUENCE [LARGE SCALE GENOMIC DNA]</scope>
    <source>
        <strain evidence="9 10">CBS 142.35</strain>
    </source>
</reference>
<feature type="transmembrane region" description="Helical" evidence="7">
    <location>
        <begin position="374"/>
        <end position="394"/>
    </location>
</feature>
<dbReference type="InterPro" id="IPR051788">
    <property type="entry name" value="MFS_Transporter"/>
</dbReference>
<feature type="domain" description="Major facilitator superfamily (MFS) profile" evidence="8">
    <location>
        <begin position="43"/>
        <end position="427"/>
    </location>
</feature>
<dbReference type="OrthoDB" id="413079at2759"/>
<dbReference type="Proteomes" id="UP000646827">
    <property type="component" value="Unassembled WGS sequence"/>
</dbReference>
<feature type="transmembrane region" description="Helical" evidence="7">
    <location>
        <begin position="44"/>
        <end position="66"/>
    </location>
</feature>